<protein>
    <submittedName>
        <fullName evidence="2">Uncharacterized protein</fullName>
    </submittedName>
</protein>
<keyword evidence="1" id="KW-0812">Transmembrane</keyword>
<keyword evidence="1" id="KW-0472">Membrane</keyword>
<proteinExistence type="predicted"/>
<dbReference type="EMBL" id="FPHX01000038">
    <property type="protein sequence ID" value="SFV84029.1"/>
    <property type="molecule type" value="Genomic_DNA"/>
</dbReference>
<evidence type="ECO:0000256" key="1">
    <source>
        <dbReference type="SAM" id="Phobius"/>
    </source>
</evidence>
<keyword evidence="1" id="KW-1133">Transmembrane helix</keyword>
<reference evidence="2" key="1">
    <citation type="submission" date="2016-10" db="EMBL/GenBank/DDBJ databases">
        <authorList>
            <person name="de Groot N.N."/>
        </authorList>
    </citation>
    <scope>NUCLEOTIDE SEQUENCE</scope>
</reference>
<evidence type="ECO:0000313" key="2">
    <source>
        <dbReference type="EMBL" id="SFV81750.1"/>
    </source>
</evidence>
<evidence type="ECO:0000313" key="3">
    <source>
        <dbReference type="EMBL" id="SFV84029.1"/>
    </source>
</evidence>
<name>A0A1W1DK25_9ZZZZ</name>
<sequence length="97" mass="11488">MIDGIDYYPKAKKNSNHKFKLWILFLLFMSVFSYWYLDHKQSLEKPKSTLIVISEPEIDQAVETIPVVITPIQSKQKIPQMLENLDEVMQTYNRENP</sequence>
<dbReference type="EMBL" id="FPHV01000087">
    <property type="protein sequence ID" value="SFV81750.1"/>
    <property type="molecule type" value="Genomic_DNA"/>
</dbReference>
<accession>A0A1W1DK25</accession>
<dbReference type="AlphaFoldDB" id="A0A1W1DK25"/>
<organism evidence="2">
    <name type="scientific">hydrothermal vent metagenome</name>
    <dbReference type="NCBI Taxonomy" id="652676"/>
    <lineage>
        <taxon>unclassified sequences</taxon>
        <taxon>metagenomes</taxon>
        <taxon>ecological metagenomes</taxon>
    </lineage>
</organism>
<feature type="transmembrane region" description="Helical" evidence="1">
    <location>
        <begin position="21"/>
        <end position="37"/>
    </location>
</feature>
<gene>
    <name evidence="2" type="ORF">MNB_SUP05-6-9</name>
    <name evidence="3" type="ORF">MNB_SUP05-9-827</name>
</gene>